<protein>
    <submittedName>
        <fullName evidence="2">DUF1700 domain-containing protein</fullName>
    </submittedName>
</protein>
<feature type="transmembrane region" description="Helical" evidence="1">
    <location>
        <begin position="147"/>
        <end position="165"/>
    </location>
</feature>
<keyword evidence="1" id="KW-0472">Membrane</keyword>
<keyword evidence="3" id="KW-1185">Reference proteome</keyword>
<reference evidence="2" key="1">
    <citation type="submission" date="2022-06" db="EMBL/GenBank/DDBJ databases">
        <title>Alkalicoccobacillus porphyridii sp. nov., isolated from a marine red alga, Porphyridium purpureum and reclassification of Shouchella plakortidis and Shouchella gibsonii as Alkalicoccobacillus plakortidis comb. nov. and Alkalicoccobacillus gibsonii comb. nov.</title>
        <authorList>
            <person name="Kim K.H."/>
            <person name="Lee J.K."/>
            <person name="Han D.M."/>
            <person name="Baek J.H."/>
            <person name="Jeon C.O."/>
        </authorList>
    </citation>
    <scope>NUCLEOTIDE SEQUENCE</scope>
    <source>
        <strain evidence="2">DSM 19153</strain>
    </source>
</reference>
<keyword evidence="1" id="KW-1133">Transmembrane helix</keyword>
<dbReference type="EMBL" id="JAMQJY010000001">
    <property type="protein sequence ID" value="MCM2676377.1"/>
    <property type="molecule type" value="Genomic_DNA"/>
</dbReference>
<proteinExistence type="predicted"/>
<evidence type="ECO:0000313" key="2">
    <source>
        <dbReference type="EMBL" id="MCM2676377.1"/>
    </source>
</evidence>
<name>A0ABT0XMD0_9BACI</name>
<dbReference type="Pfam" id="PF22564">
    <property type="entry name" value="HAAS"/>
    <property type="match status" value="1"/>
</dbReference>
<dbReference type="Proteomes" id="UP001203665">
    <property type="component" value="Unassembled WGS sequence"/>
</dbReference>
<comment type="caution">
    <text evidence="2">The sequence shown here is derived from an EMBL/GenBank/DDBJ whole genome shotgun (WGS) entry which is preliminary data.</text>
</comment>
<evidence type="ECO:0000313" key="3">
    <source>
        <dbReference type="Proteomes" id="UP001203665"/>
    </source>
</evidence>
<gene>
    <name evidence="2" type="ORF">NDM98_13335</name>
</gene>
<organism evidence="2 3">
    <name type="scientific">Alkalicoccobacillus plakortidis</name>
    <dbReference type="NCBI Taxonomy" id="444060"/>
    <lineage>
        <taxon>Bacteria</taxon>
        <taxon>Bacillati</taxon>
        <taxon>Bacillota</taxon>
        <taxon>Bacilli</taxon>
        <taxon>Bacillales</taxon>
        <taxon>Bacillaceae</taxon>
        <taxon>Alkalicoccobacillus</taxon>
    </lineage>
</organism>
<dbReference type="RefSeq" id="WP_251608434.1">
    <property type="nucleotide sequence ID" value="NZ_JAMQJY010000001.1"/>
</dbReference>
<evidence type="ECO:0000256" key="1">
    <source>
        <dbReference type="SAM" id="Phobius"/>
    </source>
</evidence>
<keyword evidence="1" id="KW-0812">Transmembrane</keyword>
<feature type="transmembrane region" description="Helical" evidence="1">
    <location>
        <begin position="81"/>
        <end position="104"/>
    </location>
</feature>
<accession>A0ABT0XMD0</accession>
<feature type="transmembrane region" description="Helical" evidence="1">
    <location>
        <begin position="110"/>
        <end position="135"/>
    </location>
</feature>
<sequence length="189" mass="21312">MNKRDFLNELKKNLKYMSDEEKEDILQDYSLHYAEGASDQKSEDTISRKLGDPKEIAKELNAENAIQKVEEQKNIKSISNAVLSIMGLGVMNFMLVIASLFFILIFSPVILLFVVGVPIMLVSPVILVVMGFVNGFHTLGWPEVYEVIRLLAIGSVLAVVGYYIARAFMKLFIHLLKWNIAMVKGRGLM</sequence>